<dbReference type="EMBL" id="RBNI01021435">
    <property type="protein sequence ID" value="RUO96420.1"/>
    <property type="molecule type" value="Genomic_DNA"/>
</dbReference>
<sequence>MPRWLTKAKKMYKELKTDVAVRGRVRTSKFGIHICTRSKLIPAQLDSVSAGGRILFDIFEQG</sequence>
<name>A0A433A108_9FUNG</name>
<gene>
    <name evidence="1" type="ORF">BC936DRAFT_142064</name>
</gene>
<evidence type="ECO:0000313" key="1">
    <source>
        <dbReference type="EMBL" id="RUO96420.1"/>
    </source>
</evidence>
<organism evidence="1 2">
    <name type="scientific">Jimgerdemannia flammicorona</name>
    <dbReference type="NCBI Taxonomy" id="994334"/>
    <lineage>
        <taxon>Eukaryota</taxon>
        <taxon>Fungi</taxon>
        <taxon>Fungi incertae sedis</taxon>
        <taxon>Mucoromycota</taxon>
        <taxon>Mucoromycotina</taxon>
        <taxon>Endogonomycetes</taxon>
        <taxon>Endogonales</taxon>
        <taxon>Endogonaceae</taxon>
        <taxon>Jimgerdemannia</taxon>
    </lineage>
</organism>
<evidence type="ECO:0000313" key="2">
    <source>
        <dbReference type="Proteomes" id="UP000268093"/>
    </source>
</evidence>
<feature type="non-terminal residue" evidence="1">
    <location>
        <position position="62"/>
    </location>
</feature>
<proteinExistence type="predicted"/>
<dbReference type="Proteomes" id="UP000268093">
    <property type="component" value="Unassembled WGS sequence"/>
</dbReference>
<reference evidence="1 2" key="1">
    <citation type="journal article" date="2018" name="New Phytol.">
        <title>Phylogenomics of Endogonaceae and evolution of mycorrhizas within Mucoromycota.</title>
        <authorList>
            <person name="Chang Y."/>
            <person name="Desiro A."/>
            <person name="Na H."/>
            <person name="Sandor L."/>
            <person name="Lipzen A."/>
            <person name="Clum A."/>
            <person name="Barry K."/>
            <person name="Grigoriev I.V."/>
            <person name="Martin F.M."/>
            <person name="Stajich J.E."/>
            <person name="Smith M.E."/>
            <person name="Bonito G."/>
            <person name="Spatafora J.W."/>
        </authorList>
    </citation>
    <scope>NUCLEOTIDE SEQUENCE [LARGE SCALE GENOMIC DNA]</scope>
    <source>
        <strain evidence="1 2">GMNB39</strain>
    </source>
</reference>
<accession>A0A433A108</accession>
<keyword evidence="2" id="KW-1185">Reference proteome</keyword>
<dbReference type="AlphaFoldDB" id="A0A433A108"/>
<comment type="caution">
    <text evidence="1">The sequence shown here is derived from an EMBL/GenBank/DDBJ whole genome shotgun (WGS) entry which is preliminary data.</text>
</comment>
<protein>
    <submittedName>
        <fullName evidence="1">Uncharacterized protein</fullName>
    </submittedName>
</protein>